<keyword evidence="3" id="KW-1185">Reference proteome</keyword>
<reference evidence="2" key="2">
    <citation type="submission" date="2020-11" db="EMBL/GenBank/DDBJ databases">
        <authorList>
            <person name="McCartney M.A."/>
            <person name="Auch B."/>
            <person name="Kono T."/>
            <person name="Mallez S."/>
            <person name="Becker A."/>
            <person name="Gohl D.M."/>
            <person name="Silverstein K.A.T."/>
            <person name="Koren S."/>
            <person name="Bechman K.B."/>
            <person name="Herman A."/>
            <person name="Abrahante J.E."/>
            <person name="Garbe J."/>
        </authorList>
    </citation>
    <scope>NUCLEOTIDE SEQUENCE</scope>
    <source>
        <strain evidence="2">Duluth1</strain>
        <tissue evidence="2">Whole animal</tissue>
    </source>
</reference>
<organism evidence="2 3">
    <name type="scientific">Dreissena polymorpha</name>
    <name type="common">Zebra mussel</name>
    <name type="synonym">Mytilus polymorpha</name>
    <dbReference type="NCBI Taxonomy" id="45954"/>
    <lineage>
        <taxon>Eukaryota</taxon>
        <taxon>Metazoa</taxon>
        <taxon>Spiralia</taxon>
        <taxon>Lophotrochozoa</taxon>
        <taxon>Mollusca</taxon>
        <taxon>Bivalvia</taxon>
        <taxon>Autobranchia</taxon>
        <taxon>Heteroconchia</taxon>
        <taxon>Euheterodonta</taxon>
        <taxon>Imparidentia</taxon>
        <taxon>Neoheterodontei</taxon>
        <taxon>Myida</taxon>
        <taxon>Dreissenoidea</taxon>
        <taxon>Dreissenidae</taxon>
        <taxon>Dreissena</taxon>
    </lineage>
</organism>
<proteinExistence type="predicted"/>
<gene>
    <name evidence="2" type="ORF">DPMN_152050</name>
</gene>
<feature type="region of interest" description="Disordered" evidence="1">
    <location>
        <begin position="1"/>
        <end position="34"/>
    </location>
</feature>
<reference evidence="2" key="1">
    <citation type="journal article" date="2019" name="bioRxiv">
        <title>The Genome of the Zebra Mussel, Dreissena polymorpha: A Resource for Invasive Species Research.</title>
        <authorList>
            <person name="McCartney M.A."/>
            <person name="Auch B."/>
            <person name="Kono T."/>
            <person name="Mallez S."/>
            <person name="Zhang Y."/>
            <person name="Obille A."/>
            <person name="Becker A."/>
            <person name="Abrahante J.E."/>
            <person name="Garbe J."/>
            <person name="Badalamenti J.P."/>
            <person name="Herman A."/>
            <person name="Mangelson H."/>
            <person name="Liachko I."/>
            <person name="Sullivan S."/>
            <person name="Sone E.D."/>
            <person name="Koren S."/>
            <person name="Silverstein K.A.T."/>
            <person name="Beckman K.B."/>
            <person name="Gohl D.M."/>
        </authorList>
    </citation>
    <scope>NUCLEOTIDE SEQUENCE</scope>
    <source>
        <strain evidence="2">Duluth1</strain>
        <tissue evidence="2">Whole animal</tissue>
    </source>
</reference>
<dbReference type="EMBL" id="JAIWYP010000007">
    <property type="protein sequence ID" value="KAH3798451.1"/>
    <property type="molecule type" value="Genomic_DNA"/>
</dbReference>
<sequence>MRRRVEKRGERGERGARRAERGEKQRERRVREKRATRDRYLISSIYRYLISLSILYLRRYLSVSSCLLSRGERER</sequence>
<evidence type="ECO:0000256" key="1">
    <source>
        <dbReference type="SAM" id="MobiDB-lite"/>
    </source>
</evidence>
<dbReference type="AlphaFoldDB" id="A0A9D4FI92"/>
<evidence type="ECO:0000313" key="3">
    <source>
        <dbReference type="Proteomes" id="UP000828390"/>
    </source>
</evidence>
<evidence type="ECO:0000313" key="2">
    <source>
        <dbReference type="EMBL" id="KAH3798451.1"/>
    </source>
</evidence>
<feature type="compositionally biased region" description="Basic and acidic residues" evidence="1">
    <location>
        <begin position="7"/>
        <end position="34"/>
    </location>
</feature>
<comment type="caution">
    <text evidence="2">The sequence shown here is derived from an EMBL/GenBank/DDBJ whole genome shotgun (WGS) entry which is preliminary data.</text>
</comment>
<dbReference type="Proteomes" id="UP000828390">
    <property type="component" value="Unassembled WGS sequence"/>
</dbReference>
<accession>A0A9D4FI92</accession>
<name>A0A9D4FI92_DREPO</name>
<protein>
    <submittedName>
        <fullName evidence="2">Uncharacterized protein</fullName>
    </submittedName>
</protein>